<sequence>MEILDTGDAQNIRYLQYTDSRTEDTNLLEEDERVERGDYLSREKRRRMGKERKETRRKTTSTIRKSMSN</sequence>
<protein>
    <submittedName>
        <fullName evidence="2">Uncharacterized protein</fullName>
    </submittedName>
</protein>
<feature type="compositionally biased region" description="Low complexity" evidence="1">
    <location>
        <begin position="60"/>
        <end position="69"/>
    </location>
</feature>
<gene>
    <name evidence="2" type="primary">WBGene00284276</name>
</gene>
<evidence type="ECO:0000256" key="1">
    <source>
        <dbReference type="SAM" id="MobiDB-lite"/>
    </source>
</evidence>
<name>A0A2A6C0C3_PRIPA</name>
<keyword evidence="3" id="KW-1185">Reference proteome</keyword>
<dbReference type="AlphaFoldDB" id="A0A2A6C0C3"/>
<accession>A0A8R1V3U6</accession>
<reference evidence="3" key="1">
    <citation type="journal article" date="2008" name="Nat. Genet.">
        <title>The Pristionchus pacificus genome provides a unique perspective on nematode lifestyle and parasitism.</title>
        <authorList>
            <person name="Dieterich C."/>
            <person name="Clifton S.W."/>
            <person name="Schuster L.N."/>
            <person name="Chinwalla A."/>
            <person name="Delehaunty K."/>
            <person name="Dinkelacker I."/>
            <person name="Fulton L."/>
            <person name="Fulton R."/>
            <person name="Godfrey J."/>
            <person name="Minx P."/>
            <person name="Mitreva M."/>
            <person name="Roeseler W."/>
            <person name="Tian H."/>
            <person name="Witte H."/>
            <person name="Yang S.P."/>
            <person name="Wilson R.K."/>
            <person name="Sommer R.J."/>
        </authorList>
    </citation>
    <scope>NUCLEOTIDE SEQUENCE [LARGE SCALE GENOMIC DNA]</scope>
    <source>
        <strain evidence="3">PS312</strain>
    </source>
</reference>
<reference evidence="2" key="2">
    <citation type="submission" date="2022-06" db="UniProtKB">
        <authorList>
            <consortium name="EnsemblMetazoa"/>
        </authorList>
    </citation>
    <scope>IDENTIFICATION</scope>
    <source>
        <strain evidence="2">PS312</strain>
    </source>
</reference>
<evidence type="ECO:0000313" key="3">
    <source>
        <dbReference type="Proteomes" id="UP000005239"/>
    </source>
</evidence>
<accession>A0A2A6C0C3</accession>
<feature type="region of interest" description="Disordered" evidence="1">
    <location>
        <begin position="39"/>
        <end position="69"/>
    </location>
</feature>
<dbReference type="Proteomes" id="UP000005239">
    <property type="component" value="Unassembled WGS sequence"/>
</dbReference>
<organism evidence="2 3">
    <name type="scientific">Pristionchus pacificus</name>
    <name type="common">Parasitic nematode worm</name>
    <dbReference type="NCBI Taxonomy" id="54126"/>
    <lineage>
        <taxon>Eukaryota</taxon>
        <taxon>Metazoa</taxon>
        <taxon>Ecdysozoa</taxon>
        <taxon>Nematoda</taxon>
        <taxon>Chromadorea</taxon>
        <taxon>Rhabditida</taxon>
        <taxon>Rhabditina</taxon>
        <taxon>Diplogasteromorpha</taxon>
        <taxon>Diplogasteroidea</taxon>
        <taxon>Neodiplogasteridae</taxon>
        <taxon>Pristionchus</taxon>
    </lineage>
</organism>
<dbReference type="EnsemblMetazoa" id="PPA45907.1">
    <property type="protein sequence ID" value="PPA45907.1"/>
    <property type="gene ID" value="WBGene00284276"/>
</dbReference>
<proteinExistence type="predicted"/>
<feature type="compositionally biased region" description="Basic residues" evidence="1">
    <location>
        <begin position="43"/>
        <end position="59"/>
    </location>
</feature>
<evidence type="ECO:0000313" key="2">
    <source>
        <dbReference type="EnsemblMetazoa" id="PPA45907.1"/>
    </source>
</evidence>